<reference evidence="3 4" key="1">
    <citation type="submission" date="2019-03" db="EMBL/GenBank/DDBJ databases">
        <title>Draft genome sequences of novel Actinobacteria.</title>
        <authorList>
            <person name="Sahin N."/>
            <person name="Ay H."/>
            <person name="Saygin H."/>
        </authorList>
    </citation>
    <scope>NUCLEOTIDE SEQUENCE [LARGE SCALE GENOMIC DNA]</scope>
    <source>
        <strain evidence="3 4">DSM 41900</strain>
    </source>
</reference>
<dbReference type="GO" id="GO:0005829">
    <property type="term" value="C:cytosol"/>
    <property type="evidence" value="ECO:0007669"/>
    <property type="project" value="TreeGrafter"/>
</dbReference>
<dbReference type="GO" id="GO:0003677">
    <property type="term" value="F:DNA binding"/>
    <property type="evidence" value="ECO:0007669"/>
    <property type="project" value="UniProtKB-KW"/>
</dbReference>
<dbReference type="PANTHER" id="PTHR46797">
    <property type="entry name" value="HTH-TYPE TRANSCRIPTIONAL REGULATOR"/>
    <property type="match status" value="1"/>
</dbReference>
<keyword evidence="1" id="KW-0238">DNA-binding</keyword>
<dbReference type="PROSITE" id="PS50943">
    <property type="entry name" value="HTH_CROC1"/>
    <property type="match status" value="1"/>
</dbReference>
<dbReference type="InterPro" id="IPR010982">
    <property type="entry name" value="Lambda_DNA-bd_dom_sf"/>
</dbReference>
<dbReference type="InterPro" id="IPR012349">
    <property type="entry name" value="Split_barrel_FMN-bd"/>
</dbReference>
<dbReference type="Gene3D" id="1.10.260.40">
    <property type="entry name" value="lambda repressor-like DNA-binding domains"/>
    <property type="match status" value="1"/>
</dbReference>
<dbReference type="CDD" id="cd00093">
    <property type="entry name" value="HTH_XRE"/>
    <property type="match status" value="1"/>
</dbReference>
<dbReference type="Pfam" id="PF12900">
    <property type="entry name" value="Pyridox_ox_2"/>
    <property type="match status" value="1"/>
</dbReference>
<dbReference type="AlphaFoldDB" id="A0A4R4TFA0"/>
<dbReference type="SUPFAM" id="SSF47413">
    <property type="entry name" value="lambda repressor-like DNA-binding domains"/>
    <property type="match status" value="1"/>
</dbReference>
<evidence type="ECO:0000256" key="1">
    <source>
        <dbReference type="ARBA" id="ARBA00023125"/>
    </source>
</evidence>
<organism evidence="3 4">
    <name type="scientific">Streptomyces hainanensis</name>
    <dbReference type="NCBI Taxonomy" id="402648"/>
    <lineage>
        <taxon>Bacteria</taxon>
        <taxon>Bacillati</taxon>
        <taxon>Actinomycetota</taxon>
        <taxon>Actinomycetes</taxon>
        <taxon>Kitasatosporales</taxon>
        <taxon>Streptomycetaceae</taxon>
        <taxon>Streptomyces</taxon>
    </lineage>
</organism>
<dbReference type="PANTHER" id="PTHR46797:SF1">
    <property type="entry name" value="METHYLPHOSPHONATE SYNTHASE"/>
    <property type="match status" value="1"/>
</dbReference>
<keyword evidence="4" id="KW-1185">Reference proteome</keyword>
<proteinExistence type="predicted"/>
<dbReference type="SMART" id="SM00530">
    <property type="entry name" value="HTH_XRE"/>
    <property type="match status" value="1"/>
</dbReference>
<dbReference type="EMBL" id="SMKI01000079">
    <property type="protein sequence ID" value="TDC76318.1"/>
    <property type="molecule type" value="Genomic_DNA"/>
</dbReference>
<dbReference type="InterPro" id="IPR001387">
    <property type="entry name" value="Cro/C1-type_HTH"/>
</dbReference>
<sequence length="175" mass="17980">MPHSGPPRFPPLHMITTSCTYHAVDRRAVVGWAGDPGGMDDPHDHRTDVGRRVALRREQLGLSREEVAGRAGVAPQYLRYLEEHPASPSVASLTRVARALGTTVAELSGGPAAAGAASAGGGGEAVSLDPEACYELVAAHSVGRIAVRTADGPAIVPVGYAVVDGAIVFQTGDLG</sequence>
<comment type="caution">
    <text evidence="3">The sequence shown here is derived from an EMBL/GenBank/DDBJ whole genome shotgun (WGS) entry which is preliminary data.</text>
</comment>
<dbReference type="Pfam" id="PF01381">
    <property type="entry name" value="HTH_3"/>
    <property type="match status" value="1"/>
</dbReference>
<dbReference type="InterPro" id="IPR050807">
    <property type="entry name" value="TransReg_Diox_bact_type"/>
</dbReference>
<accession>A0A4R4TFA0</accession>
<dbReference type="SUPFAM" id="SSF50475">
    <property type="entry name" value="FMN-binding split barrel"/>
    <property type="match status" value="1"/>
</dbReference>
<evidence type="ECO:0000259" key="2">
    <source>
        <dbReference type="PROSITE" id="PS50943"/>
    </source>
</evidence>
<gene>
    <name evidence="3" type="ORF">E1283_10005</name>
</gene>
<dbReference type="Gene3D" id="2.30.110.10">
    <property type="entry name" value="Electron Transport, Fmn-binding Protein, Chain A"/>
    <property type="match status" value="1"/>
</dbReference>
<protein>
    <submittedName>
        <fullName evidence="3">Helix-turn-helix domain-containing protein</fullName>
    </submittedName>
</protein>
<evidence type="ECO:0000313" key="3">
    <source>
        <dbReference type="EMBL" id="TDC76318.1"/>
    </source>
</evidence>
<dbReference type="GO" id="GO:0003700">
    <property type="term" value="F:DNA-binding transcription factor activity"/>
    <property type="evidence" value="ECO:0007669"/>
    <property type="project" value="TreeGrafter"/>
</dbReference>
<dbReference type="Proteomes" id="UP000295345">
    <property type="component" value="Unassembled WGS sequence"/>
</dbReference>
<evidence type="ECO:0000313" key="4">
    <source>
        <dbReference type="Proteomes" id="UP000295345"/>
    </source>
</evidence>
<name>A0A4R4TFA0_9ACTN</name>
<feature type="domain" description="HTH cro/C1-type" evidence="2">
    <location>
        <begin position="53"/>
        <end position="107"/>
    </location>
</feature>
<dbReference type="OrthoDB" id="7062584at2"/>
<dbReference type="InterPro" id="IPR024747">
    <property type="entry name" value="Pyridox_Oxase-rel"/>
</dbReference>
<feature type="non-terminal residue" evidence="3">
    <location>
        <position position="175"/>
    </location>
</feature>